<reference evidence="2" key="1">
    <citation type="journal article" date="2014" name="Int. J. Syst. Evol. Microbiol.">
        <title>Complete genome sequence of Corynebacterium casei LMG S-19264T (=DSM 44701T), isolated from a smear-ripened cheese.</title>
        <authorList>
            <consortium name="US DOE Joint Genome Institute (JGI-PGF)"/>
            <person name="Walter F."/>
            <person name="Albersmeier A."/>
            <person name="Kalinowski J."/>
            <person name="Ruckert C."/>
        </authorList>
    </citation>
    <scope>NUCLEOTIDE SEQUENCE</scope>
    <source>
        <strain evidence="2">CGMCC 4.7430</strain>
    </source>
</reference>
<proteinExistence type="predicted"/>
<name>A0A918AEY6_9ACTN</name>
<evidence type="ECO:0000256" key="1">
    <source>
        <dbReference type="SAM" id="Phobius"/>
    </source>
</evidence>
<keyword evidence="1" id="KW-1133">Transmembrane helix</keyword>
<evidence type="ECO:0000313" key="3">
    <source>
        <dbReference type="Proteomes" id="UP000660745"/>
    </source>
</evidence>
<feature type="transmembrane region" description="Helical" evidence="1">
    <location>
        <begin position="179"/>
        <end position="199"/>
    </location>
</feature>
<evidence type="ECO:0008006" key="4">
    <source>
        <dbReference type="Google" id="ProtNLM"/>
    </source>
</evidence>
<dbReference type="EMBL" id="BMNK01000017">
    <property type="protein sequence ID" value="GGP14944.1"/>
    <property type="molecule type" value="Genomic_DNA"/>
</dbReference>
<feature type="transmembrane region" description="Helical" evidence="1">
    <location>
        <begin position="205"/>
        <end position="227"/>
    </location>
</feature>
<protein>
    <recommendedName>
        <fullName evidence="4">DUF1648 domain-containing protein</fullName>
    </recommendedName>
</protein>
<keyword evidence="1" id="KW-0472">Membrane</keyword>
<feature type="transmembrane region" description="Helical" evidence="1">
    <location>
        <begin position="126"/>
        <end position="146"/>
    </location>
</feature>
<dbReference type="AlphaFoldDB" id="A0A918AEY6"/>
<feature type="transmembrane region" description="Helical" evidence="1">
    <location>
        <begin position="12"/>
        <end position="32"/>
    </location>
</feature>
<keyword evidence="1" id="KW-0812">Transmembrane</keyword>
<sequence>MTTRAPDPGKALVAAVWGAVVTAVLIAAPLMLRDRLPEPLAVHWGPGSAADRAASFGIAVAMPVALWAVLWPALVVTAARGLSRRSARASWWAGLTGGGLLALGLGGLTLLANLDVATWTEAALPLWAPLALVAVPTAVGVLGGYLGRGAPDERPADQEPPVLRLGPGRRAVWVSRISNPWPLAITVVAALGLFALGAFEITGIATGPVVTGVLPALGVVLVVGLFASSLTARVTGDGLVLGFGPLGWPKRRIGLAKIDKAWTEERSPSQVGGWGVRGLPGAATIMLRGGECLVVGYRSGGQLAISIDDAERGASLINALVSERTPA</sequence>
<evidence type="ECO:0000313" key="2">
    <source>
        <dbReference type="EMBL" id="GGP14944.1"/>
    </source>
</evidence>
<dbReference type="RefSeq" id="WP_189143274.1">
    <property type="nucleotide sequence ID" value="NZ_BMNK01000017.1"/>
</dbReference>
<accession>A0A918AEY6</accession>
<reference evidence="2" key="2">
    <citation type="submission" date="2020-09" db="EMBL/GenBank/DDBJ databases">
        <authorList>
            <person name="Sun Q."/>
            <person name="Zhou Y."/>
        </authorList>
    </citation>
    <scope>NUCLEOTIDE SEQUENCE</scope>
    <source>
        <strain evidence="2">CGMCC 4.7430</strain>
    </source>
</reference>
<organism evidence="2 3">
    <name type="scientific">Nonomuraea glycinis</name>
    <dbReference type="NCBI Taxonomy" id="2047744"/>
    <lineage>
        <taxon>Bacteria</taxon>
        <taxon>Bacillati</taxon>
        <taxon>Actinomycetota</taxon>
        <taxon>Actinomycetes</taxon>
        <taxon>Streptosporangiales</taxon>
        <taxon>Streptosporangiaceae</taxon>
        <taxon>Nonomuraea</taxon>
    </lineage>
</organism>
<comment type="caution">
    <text evidence="2">The sequence shown here is derived from an EMBL/GenBank/DDBJ whole genome shotgun (WGS) entry which is preliminary data.</text>
</comment>
<dbReference type="Proteomes" id="UP000660745">
    <property type="component" value="Unassembled WGS sequence"/>
</dbReference>
<feature type="transmembrane region" description="Helical" evidence="1">
    <location>
        <begin position="91"/>
        <end position="114"/>
    </location>
</feature>
<gene>
    <name evidence="2" type="ORF">GCM10012278_72720</name>
</gene>
<feature type="transmembrane region" description="Helical" evidence="1">
    <location>
        <begin position="52"/>
        <end position="79"/>
    </location>
</feature>
<keyword evidence="3" id="KW-1185">Reference proteome</keyword>